<evidence type="ECO:0000313" key="2">
    <source>
        <dbReference type="Proteomes" id="UP000628710"/>
    </source>
</evidence>
<dbReference type="AlphaFoldDB" id="A0A934JTR2"/>
<name>A0A934JTR2_9GAMM</name>
<reference evidence="1" key="1">
    <citation type="submission" date="2020-12" db="EMBL/GenBank/DDBJ databases">
        <title>Marinomonas arctica sp. nov., a psychrotolerant bacterium isolated from the Arctic.</title>
        <authorList>
            <person name="Zhang Y."/>
        </authorList>
    </citation>
    <scope>NUCLEOTIDE SEQUENCE</scope>
    <source>
        <strain evidence="1">C1424</strain>
    </source>
</reference>
<gene>
    <name evidence="1" type="ORF">I8J31_05615</name>
</gene>
<protein>
    <submittedName>
        <fullName evidence="1">Uncharacterized protein</fullName>
    </submittedName>
</protein>
<evidence type="ECO:0000313" key="1">
    <source>
        <dbReference type="EMBL" id="MBJ7537154.1"/>
    </source>
</evidence>
<comment type="caution">
    <text evidence="1">The sequence shown here is derived from an EMBL/GenBank/DDBJ whole genome shotgun (WGS) entry which is preliminary data.</text>
</comment>
<organism evidence="1 2">
    <name type="scientific">Marinomonas transparens</name>
    <dbReference type="NCBI Taxonomy" id="2795388"/>
    <lineage>
        <taxon>Bacteria</taxon>
        <taxon>Pseudomonadati</taxon>
        <taxon>Pseudomonadota</taxon>
        <taxon>Gammaproteobacteria</taxon>
        <taxon>Oceanospirillales</taxon>
        <taxon>Oceanospirillaceae</taxon>
        <taxon>Marinomonas</taxon>
    </lineage>
</organism>
<sequence>MNYPERPDLHQGKFSDGDPVEGIAASVISAEQINAVYDEMIAVIEEGGLTPDAGKQDQLIRAMDSLYSKRSNLAKLPISPEVKTPDNRLTVIVNDEVLTITAGQVMRLHGHSDYISSDYPSEFSIDATKDYHLRFDVEHGFRLMDLADLDYNPDGLNHKDPSFIHLFNDILLGGVIQGDYIASVVTPNKKYSYRPVGTGTLLLPVGYTDSAIKIITQLYQSIGNIYFPDNWGHHLYMVRYASGDMATQGTAWHKNGGIITSNNHVLESSVSSISGLISNGVFHYHLHQSEDGAVDQDNAEELFSQGRKTLTLSEKQQGIPLTFTGVADCSIYVEVA</sequence>
<dbReference type="EMBL" id="JAEMNX010000003">
    <property type="protein sequence ID" value="MBJ7537154.1"/>
    <property type="molecule type" value="Genomic_DNA"/>
</dbReference>
<dbReference type="Proteomes" id="UP000628710">
    <property type="component" value="Unassembled WGS sequence"/>
</dbReference>
<proteinExistence type="predicted"/>
<dbReference type="RefSeq" id="WP_199467290.1">
    <property type="nucleotide sequence ID" value="NZ_JAEMNX010000003.1"/>
</dbReference>
<accession>A0A934JTR2</accession>
<keyword evidence="2" id="KW-1185">Reference proteome</keyword>